<proteinExistence type="predicted"/>
<dbReference type="SUPFAM" id="SSF54001">
    <property type="entry name" value="Cysteine proteinases"/>
    <property type="match status" value="1"/>
</dbReference>
<evidence type="ECO:0000313" key="4">
    <source>
        <dbReference type="Proteomes" id="UP001596037"/>
    </source>
</evidence>
<dbReference type="Gene3D" id="3.10.620.30">
    <property type="match status" value="1"/>
</dbReference>
<dbReference type="InterPro" id="IPR038765">
    <property type="entry name" value="Papain-like_cys_pep_sf"/>
</dbReference>
<dbReference type="Pfam" id="PF01841">
    <property type="entry name" value="Transglut_core"/>
    <property type="match status" value="1"/>
</dbReference>
<organism evidence="3 4">
    <name type="scientific">Caenimonas terrae</name>
    <dbReference type="NCBI Taxonomy" id="696074"/>
    <lineage>
        <taxon>Bacteria</taxon>
        <taxon>Pseudomonadati</taxon>
        <taxon>Pseudomonadota</taxon>
        <taxon>Betaproteobacteria</taxon>
        <taxon>Burkholderiales</taxon>
        <taxon>Comamonadaceae</taxon>
        <taxon>Caenimonas</taxon>
    </lineage>
</organism>
<evidence type="ECO:0000256" key="1">
    <source>
        <dbReference type="SAM" id="SignalP"/>
    </source>
</evidence>
<keyword evidence="4" id="KW-1185">Reference proteome</keyword>
<keyword evidence="1" id="KW-0732">Signal</keyword>
<comment type="caution">
    <text evidence="3">The sequence shown here is derived from an EMBL/GenBank/DDBJ whole genome shotgun (WGS) entry which is preliminary data.</text>
</comment>
<dbReference type="InterPro" id="IPR002931">
    <property type="entry name" value="Transglutaminase-like"/>
</dbReference>
<dbReference type="Pfam" id="PF10518">
    <property type="entry name" value="TAT_signal"/>
    <property type="match status" value="1"/>
</dbReference>
<dbReference type="InterPro" id="IPR019546">
    <property type="entry name" value="TAT_signal_bac_arc"/>
</dbReference>
<accession>A0ABW0NGR6</accession>
<dbReference type="SMART" id="SM00460">
    <property type="entry name" value="TGc"/>
    <property type="match status" value="1"/>
</dbReference>
<name>A0ABW0NGR6_9BURK</name>
<gene>
    <name evidence="3" type="ORF">ACFPOE_16825</name>
</gene>
<dbReference type="EMBL" id="JBHSMF010000009">
    <property type="protein sequence ID" value="MFC5499212.1"/>
    <property type="molecule type" value="Genomic_DNA"/>
</dbReference>
<dbReference type="RefSeq" id="WP_376851386.1">
    <property type="nucleotide sequence ID" value="NZ_JBHSMF010000009.1"/>
</dbReference>
<feature type="chain" id="PRO_5047540113" evidence="1">
    <location>
        <begin position="29"/>
        <end position="367"/>
    </location>
</feature>
<sequence length="367" mass="40440">MQSFSRRHFLQSSAAMAAAAGVPFAARAQERSFNPQPGPWRTFEVTTRVEVLVPSGASKVWLPVPSIDSEWQQSLDSSFASNGQARLTGDGAEGARMLYAEFPASEAQPWVELTSTVRTRNRSASQRDPSDVLTAPDRKYWTRSTHMLPTDGIVHTKALEATRGARTDEEKVRGVYDWVVANTYREPKVRGCGEGDIKTMLETGNLGGKCADINAIFVGMLRSVGVPARDVYGLRVAPSAFGYKELSGNPASLKGAQHCRSEVFLPGGRGWVAMDPADVAKVMRLETPEWIKTTKDPVVAPVNRALFGGWEGNWVGWNNAHDVQLPNSKGERLNFFMYPIAEDAQGRRDPYSPDDFKYTITARELKA</sequence>
<evidence type="ECO:0000259" key="2">
    <source>
        <dbReference type="SMART" id="SM00460"/>
    </source>
</evidence>
<dbReference type="PROSITE" id="PS51318">
    <property type="entry name" value="TAT"/>
    <property type="match status" value="1"/>
</dbReference>
<feature type="domain" description="Transglutaminase-like" evidence="2">
    <location>
        <begin position="202"/>
        <end position="278"/>
    </location>
</feature>
<feature type="signal peptide" evidence="1">
    <location>
        <begin position="1"/>
        <end position="28"/>
    </location>
</feature>
<dbReference type="Proteomes" id="UP001596037">
    <property type="component" value="Unassembled WGS sequence"/>
</dbReference>
<protein>
    <submittedName>
        <fullName evidence="3">Transglutaminase family protein</fullName>
    </submittedName>
</protein>
<dbReference type="PANTHER" id="PTHR38339:SF1">
    <property type="entry name" value="TRANSGLUTAMINASE-LIKE DOMAIN-CONTAINING PROTEIN"/>
    <property type="match status" value="1"/>
</dbReference>
<dbReference type="PANTHER" id="PTHR38339">
    <property type="entry name" value="TRANSGLUTAMINASE DOMAIN PROTEIN"/>
    <property type="match status" value="1"/>
</dbReference>
<reference evidence="4" key="1">
    <citation type="journal article" date="2019" name="Int. J. Syst. Evol. Microbiol.">
        <title>The Global Catalogue of Microorganisms (GCM) 10K type strain sequencing project: providing services to taxonomists for standard genome sequencing and annotation.</title>
        <authorList>
            <consortium name="The Broad Institute Genomics Platform"/>
            <consortium name="The Broad Institute Genome Sequencing Center for Infectious Disease"/>
            <person name="Wu L."/>
            <person name="Ma J."/>
        </authorList>
    </citation>
    <scope>NUCLEOTIDE SEQUENCE [LARGE SCALE GENOMIC DNA]</scope>
    <source>
        <strain evidence="4">CCUG 57401</strain>
    </source>
</reference>
<dbReference type="InterPro" id="IPR006311">
    <property type="entry name" value="TAT_signal"/>
</dbReference>
<evidence type="ECO:0000313" key="3">
    <source>
        <dbReference type="EMBL" id="MFC5499212.1"/>
    </source>
</evidence>